<dbReference type="PANTHER" id="PTHR35179">
    <property type="entry name" value="PROTEIN CBG02620"/>
    <property type="match status" value="1"/>
</dbReference>
<feature type="region of interest" description="Disordered" evidence="1">
    <location>
        <begin position="1"/>
        <end position="31"/>
    </location>
</feature>
<gene>
    <name evidence="2" type="ORF">C8Q71DRAFT_302539</name>
</gene>
<comment type="caution">
    <text evidence="2">The sequence shown here is derived from an EMBL/GenBank/DDBJ whole genome shotgun (WGS) entry which is preliminary data.</text>
</comment>
<proteinExistence type="predicted"/>
<dbReference type="PANTHER" id="PTHR35179:SF2">
    <property type="entry name" value="START DOMAIN-CONTAINING PROTEIN"/>
    <property type="match status" value="1"/>
</dbReference>
<feature type="compositionally biased region" description="Low complexity" evidence="1">
    <location>
        <begin position="256"/>
        <end position="269"/>
    </location>
</feature>
<evidence type="ECO:0000256" key="1">
    <source>
        <dbReference type="SAM" id="MobiDB-lite"/>
    </source>
</evidence>
<evidence type="ECO:0000313" key="2">
    <source>
        <dbReference type="EMBL" id="KAH9831409.1"/>
    </source>
</evidence>
<dbReference type="RefSeq" id="XP_047774536.1">
    <property type="nucleotide sequence ID" value="XM_047917671.1"/>
</dbReference>
<name>A0ABQ8K3E4_9APHY</name>
<dbReference type="Proteomes" id="UP000814176">
    <property type="component" value="Unassembled WGS sequence"/>
</dbReference>
<keyword evidence="3" id="KW-1185">Reference proteome</keyword>
<organism evidence="2 3">
    <name type="scientific">Rhodofomes roseus</name>
    <dbReference type="NCBI Taxonomy" id="34475"/>
    <lineage>
        <taxon>Eukaryota</taxon>
        <taxon>Fungi</taxon>
        <taxon>Dikarya</taxon>
        <taxon>Basidiomycota</taxon>
        <taxon>Agaricomycotina</taxon>
        <taxon>Agaricomycetes</taxon>
        <taxon>Polyporales</taxon>
        <taxon>Rhodofomes</taxon>
    </lineage>
</organism>
<feature type="compositionally biased region" description="Low complexity" evidence="1">
    <location>
        <begin position="239"/>
        <end position="248"/>
    </location>
</feature>
<protein>
    <recommendedName>
        <fullName evidence="4">Geranylgeranyl pyrophosphate synthetase</fullName>
    </recommendedName>
</protein>
<dbReference type="EMBL" id="JADCUA010000026">
    <property type="protein sequence ID" value="KAH9831409.1"/>
    <property type="molecule type" value="Genomic_DNA"/>
</dbReference>
<dbReference type="GeneID" id="71998403"/>
<sequence length="408" mass="45892">MVPTAAVSSVTPKSGRKTAQAKRDKKRHKGLAEVPLQIIDKPAVPPNVDPNDLISIENMTLIGSYSWVDSAEPTILVPGSPPVWRNRPTPYTLAPDKKSFVYEDAYRMPRFPNLARMRAIDIMTKEKGIHIDWPGIDFITDRNALRKLLKWASGSSGKEFRIDLELVGERMVCLNRWEPNNQDVNHRRQPGYGHRFELESTRAAPGCGGTTGHHRISSYTFGGLKMIVSYEVDACTPTSTPSATRTAAVDSHRPSKPSAPGSSRAGASKSNKALNIVRAGYEVPQDSLIELKSSAKITWTDTYPQLYFGQIPYLYRGIHDLGKVRQIVKRERTEEALLRIDGALQANIRKLRDALRIIQTLVVEHGRHGRLTVLYEQKHDRRLEVYRRTSQASCLPPEILRRFETPEA</sequence>
<evidence type="ECO:0000313" key="3">
    <source>
        <dbReference type="Proteomes" id="UP000814176"/>
    </source>
</evidence>
<feature type="compositionally biased region" description="Basic residues" evidence="1">
    <location>
        <begin position="14"/>
        <end position="29"/>
    </location>
</feature>
<reference evidence="2 3" key="1">
    <citation type="journal article" date="2021" name="Environ. Microbiol.">
        <title>Gene family expansions and transcriptome signatures uncover fungal adaptations to wood decay.</title>
        <authorList>
            <person name="Hage H."/>
            <person name="Miyauchi S."/>
            <person name="Viragh M."/>
            <person name="Drula E."/>
            <person name="Min B."/>
            <person name="Chaduli D."/>
            <person name="Navarro D."/>
            <person name="Favel A."/>
            <person name="Norest M."/>
            <person name="Lesage-Meessen L."/>
            <person name="Balint B."/>
            <person name="Merenyi Z."/>
            <person name="de Eugenio L."/>
            <person name="Morin E."/>
            <person name="Martinez A.T."/>
            <person name="Baldrian P."/>
            <person name="Stursova M."/>
            <person name="Martinez M.J."/>
            <person name="Novotny C."/>
            <person name="Magnuson J.K."/>
            <person name="Spatafora J.W."/>
            <person name="Maurice S."/>
            <person name="Pangilinan J."/>
            <person name="Andreopoulos W."/>
            <person name="LaButti K."/>
            <person name="Hundley H."/>
            <person name="Na H."/>
            <person name="Kuo A."/>
            <person name="Barry K."/>
            <person name="Lipzen A."/>
            <person name="Henrissat B."/>
            <person name="Riley R."/>
            <person name="Ahrendt S."/>
            <person name="Nagy L.G."/>
            <person name="Grigoriev I.V."/>
            <person name="Martin F."/>
            <person name="Rosso M.N."/>
        </authorList>
    </citation>
    <scope>NUCLEOTIDE SEQUENCE [LARGE SCALE GENOMIC DNA]</scope>
    <source>
        <strain evidence="2 3">CIRM-BRFM 1785</strain>
    </source>
</reference>
<feature type="region of interest" description="Disordered" evidence="1">
    <location>
        <begin position="239"/>
        <end position="269"/>
    </location>
</feature>
<accession>A0ABQ8K3E4</accession>
<feature type="compositionally biased region" description="Polar residues" evidence="1">
    <location>
        <begin position="1"/>
        <end position="12"/>
    </location>
</feature>
<evidence type="ECO:0008006" key="4">
    <source>
        <dbReference type="Google" id="ProtNLM"/>
    </source>
</evidence>